<reference evidence="2 3" key="1">
    <citation type="submission" date="2019-01" db="EMBL/GenBank/DDBJ databases">
        <authorList>
            <person name="Ferrante I. M."/>
        </authorList>
    </citation>
    <scope>NUCLEOTIDE SEQUENCE [LARGE SCALE GENOMIC DNA]</scope>
    <source>
        <strain evidence="2 3">B856</strain>
    </source>
</reference>
<name>A0A448Z026_9STRA</name>
<dbReference type="Gene3D" id="2.60.120.200">
    <property type="match status" value="1"/>
</dbReference>
<dbReference type="OrthoDB" id="192832at2759"/>
<keyword evidence="3" id="KW-1185">Reference proteome</keyword>
<dbReference type="InterPro" id="IPR000757">
    <property type="entry name" value="Beta-glucanase-like"/>
</dbReference>
<evidence type="ECO:0000259" key="1">
    <source>
        <dbReference type="PROSITE" id="PS51762"/>
    </source>
</evidence>
<dbReference type="PROSITE" id="PS51762">
    <property type="entry name" value="GH16_2"/>
    <property type="match status" value="1"/>
</dbReference>
<proteinExistence type="predicted"/>
<protein>
    <recommendedName>
        <fullName evidence="1">GH16 domain-containing protein</fullName>
    </recommendedName>
</protein>
<dbReference type="InterPro" id="IPR050546">
    <property type="entry name" value="Glycosyl_Hydrlase_16"/>
</dbReference>
<dbReference type="SUPFAM" id="SSF49899">
    <property type="entry name" value="Concanavalin A-like lectins/glucanases"/>
    <property type="match status" value="1"/>
</dbReference>
<evidence type="ECO:0000313" key="3">
    <source>
        <dbReference type="Proteomes" id="UP000291116"/>
    </source>
</evidence>
<dbReference type="InterPro" id="IPR013320">
    <property type="entry name" value="ConA-like_dom_sf"/>
</dbReference>
<dbReference type="GO" id="GO:0009251">
    <property type="term" value="P:glucan catabolic process"/>
    <property type="evidence" value="ECO:0007669"/>
    <property type="project" value="TreeGrafter"/>
</dbReference>
<evidence type="ECO:0000313" key="2">
    <source>
        <dbReference type="EMBL" id="VEU35376.1"/>
    </source>
</evidence>
<dbReference type="GO" id="GO:0004553">
    <property type="term" value="F:hydrolase activity, hydrolyzing O-glycosyl compounds"/>
    <property type="evidence" value="ECO:0007669"/>
    <property type="project" value="InterPro"/>
</dbReference>
<dbReference type="EMBL" id="CAACVS010000057">
    <property type="protein sequence ID" value="VEU35376.1"/>
    <property type="molecule type" value="Genomic_DNA"/>
</dbReference>
<dbReference type="AlphaFoldDB" id="A0A448Z026"/>
<feature type="domain" description="GH16" evidence="1">
    <location>
        <begin position="95"/>
        <end position="368"/>
    </location>
</feature>
<dbReference type="Proteomes" id="UP000291116">
    <property type="component" value="Unassembled WGS sequence"/>
</dbReference>
<dbReference type="PANTHER" id="PTHR10963:SF24">
    <property type="entry name" value="GLYCOSIDASE C21B10.07-RELATED"/>
    <property type="match status" value="1"/>
</dbReference>
<accession>A0A448Z026</accession>
<organism evidence="2 3">
    <name type="scientific">Pseudo-nitzschia multistriata</name>
    <dbReference type="NCBI Taxonomy" id="183589"/>
    <lineage>
        <taxon>Eukaryota</taxon>
        <taxon>Sar</taxon>
        <taxon>Stramenopiles</taxon>
        <taxon>Ochrophyta</taxon>
        <taxon>Bacillariophyta</taxon>
        <taxon>Bacillariophyceae</taxon>
        <taxon>Bacillariophycidae</taxon>
        <taxon>Bacillariales</taxon>
        <taxon>Bacillariaceae</taxon>
        <taxon>Pseudo-nitzschia</taxon>
    </lineage>
</organism>
<dbReference type="Pfam" id="PF26113">
    <property type="entry name" value="GH16_XgeA"/>
    <property type="match status" value="1"/>
</dbReference>
<dbReference type="PANTHER" id="PTHR10963">
    <property type="entry name" value="GLYCOSYL HYDROLASE-RELATED"/>
    <property type="match status" value="1"/>
</dbReference>
<gene>
    <name evidence="2" type="ORF">PSNMU_V1.4_AUG-EV-PASAV3_0021120</name>
</gene>
<sequence>MAPRESDSLLPYDDDNKKPALVGHLSIASRGCNGPEDPARGEDTEQAKQLPAWFGTAKSLLLVPGTLLFVLVLAGSFGSPGADHGLRSGIHTLAEALANKTAPSSDENADGSYTLHQGTGPYALVERHTGKSFFDHYDFADGPDSIGSAGYNTYVGRHRAGELGLARVVQGGNDSGSDSDEYVVLSSRSGTTFDENGNRYRESVRLEGKRRIDHGLILLDVEKMPTGCGVWPAFWSTDEAHWPDYGEIDIVEPINNQVVAKTALHTSEGCDMFAHVPRWNWTGHWDSATGLPDTFTGEPNFDTEVQADNCWTMTPHQWANQGCVAIHDKNGTIGEPMNQNGGGVYALEWDPTSGYIRSWVFRRGEIPRNLQQALAGSGNPRPDPSSWPTPYAYFAIGEGSGCPSEHFRHHRLVINLAFCGAVAGNRFARDCPALYERYNVRNDSVATCNAYLESDEARALLDEEAYWKIGGVHLYQREHA</sequence>